<sequence>MLFTAIVAFFSIVVVNATYFCEDYCLQTEGCGSSYCKENNSCFGLYHKNNDTTCFQPGNSTADCDDEVLAPVMCGEVPPPTTTPIPAWDCMKICDSLESCLESRSGSYCKTWTNPPVCYGILIQENSSLCYDNDDGSCEGEPYVCGDVVTTEGPVEGTTQGPTDGPIDGTIEAPTEGTTEAPTEGTTEAPTEGTTEAPTEWPEEGTTEAPTEGTTEAPTEWPEEGTTEAPTEGTTEAPTEGTTEAPTEGTTEAPTEWPAEGTTEAPTE</sequence>
<feature type="compositionally biased region" description="Low complexity" evidence="1">
    <location>
        <begin position="207"/>
        <end position="220"/>
    </location>
</feature>
<organism evidence="3 4">
    <name type="scientific">Perkinsus chesapeaki</name>
    <name type="common">Clam parasite</name>
    <name type="synonym">Perkinsus andrewsi</name>
    <dbReference type="NCBI Taxonomy" id="330153"/>
    <lineage>
        <taxon>Eukaryota</taxon>
        <taxon>Sar</taxon>
        <taxon>Alveolata</taxon>
        <taxon>Perkinsozoa</taxon>
        <taxon>Perkinsea</taxon>
        <taxon>Perkinsida</taxon>
        <taxon>Perkinsidae</taxon>
        <taxon>Perkinsus</taxon>
    </lineage>
</organism>
<dbReference type="OrthoDB" id="10437631at2759"/>
<feature type="non-terminal residue" evidence="3">
    <location>
        <position position="268"/>
    </location>
</feature>
<name>A0A7J6LBU4_PERCH</name>
<dbReference type="AlphaFoldDB" id="A0A7J6LBU4"/>
<proteinExistence type="predicted"/>
<evidence type="ECO:0000256" key="1">
    <source>
        <dbReference type="SAM" id="MobiDB-lite"/>
    </source>
</evidence>
<feature type="compositionally biased region" description="Low complexity" evidence="1">
    <location>
        <begin position="149"/>
        <end position="163"/>
    </location>
</feature>
<keyword evidence="2" id="KW-0732">Signal</keyword>
<reference evidence="3 4" key="1">
    <citation type="submission" date="2020-04" db="EMBL/GenBank/DDBJ databases">
        <title>Perkinsus chesapeaki whole genome sequence.</title>
        <authorList>
            <person name="Bogema D.R."/>
        </authorList>
    </citation>
    <scope>NUCLEOTIDE SEQUENCE [LARGE SCALE GENOMIC DNA]</scope>
    <source>
        <strain evidence="3">ATCC PRA-425</strain>
    </source>
</reference>
<feature type="compositionally biased region" description="Low complexity" evidence="1">
    <location>
        <begin position="227"/>
        <end position="268"/>
    </location>
</feature>
<comment type="caution">
    <text evidence="3">The sequence shown here is derived from an EMBL/GenBank/DDBJ whole genome shotgun (WGS) entry which is preliminary data.</text>
</comment>
<feature type="region of interest" description="Disordered" evidence="1">
    <location>
        <begin position="149"/>
        <end position="268"/>
    </location>
</feature>
<evidence type="ECO:0000313" key="3">
    <source>
        <dbReference type="EMBL" id="KAF4656591.1"/>
    </source>
</evidence>
<dbReference type="PANTHER" id="PTHR36489">
    <property type="entry name" value="PROTEIN-COUPLED RECEPTOR GPR1, PUTATIVE-RELATED"/>
    <property type="match status" value="1"/>
</dbReference>
<dbReference type="Proteomes" id="UP000591131">
    <property type="component" value="Unassembled WGS sequence"/>
</dbReference>
<dbReference type="EMBL" id="JAAPAO010000588">
    <property type="protein sequence ID" value="KAF4656591.1"/>
    <property type="molecule type" value="Genomic_DNA"/>
</dbReference>
<accession>A0A7J6LBU4</accession>
<protein>
    <submittedName>
        <fullName evidence="3">Uncharacterized protein</fullName>
    </submittedName>
</protein>
<feature type="signal peptide" evidence="2">
    <location>
        <begin position="1"/>
        <end position="17"/>
    </location>
</feature>
<evidence type="ECO:0000256" key="2">
    <source>
        <dbReference type="SAM" id="SignalP"/>
    </source>
</evidence>
<keyword evidence="4" id="KW-1185">Reference proteome</keyword>
<gene>
    <name evidence="3" type="ORF">FOL47_008840</name>
</gene>
<feature type="compositionally biased region" description="Low complexity" evidence="1">
    <location>
        <begin position="172"/>
        <end position="200"/>
    </location>
</feature>
<evidence type="ECO:0000313" key="4">
    <source>
        <dbReference type="Proteomes" id="UP000591131"/>
    </source>
</evidence>
<feature type="chain" id="PRO_5029714428" evidence="2">
    <location>
        <begin position="18"/>
        <end position="268"/>
    </location>
</feature>
<dbReference type="PANTHER" id="PTHR36489:SF2">
    <property type="entry name" value="APPLE DOMAIN-CONTAINING PROTEIN"/>
    <property type="match status" value="1"/>
</dbReference>